<accession>A0AAD7C4M0</accession>
<dbReference type="AlphaFoldDB" id="A0AAD7C4M0"/>
<evidence type="ECO:0000313" key="3">
    <source>
        <dbReference type="Proteomes" id="UP001221757"/>
    </source>
</evidence>
<evidence type="ECO:0000256" key="1">
    <source>
        <dbReference type="SAM" id="MobiDB-lite"/>
    </source>
</evidence>
<feature type="region of interest" description="Disordered" evidence="1">
    <location>
        <begin position="39"/>
        <end position="78"/>
    </location>
</feature>
<keyword evidence="3" id="KW-1185">Reference proteome</keyword>
<dbReference type="EMBL" id="JARKIE010000455">
    <property type="protein sequence ID" value="KAJ7637499.1"/>
    <property type="molecule type" value="Genomic_DNA"/>
</dbReference>
<reference evidence="2" key="1">
    <citation type="submission" date="2023-03" db="EMBL/GenBank/DDBJ databases">
        <title>Massive genome expansion in bonnet fungi (Mycena s.s.) driven by repeated elements and novel gene families across ecological guilds.</title>
        <authorList>
            <consortium name="Lawrence Berkeley National Laboratory"/>
            <person name="Harder C.B."/>
            <person name="Miyauchi S."/>
            <person name="Viragh M."/>
            <person name="Kuo A."/>
            <person name="Thoen E."/>
            <person name="Andreopoulos B."/>
            <person name="Lu D."/>
            <person name="Skrede I."/>
            <person name="Drula E."/>
            <person name="Henrissat B."/>
            <person name="Morin E."/>
            <person name="Kohler A."/>
            <person name="Barry K."/>
            <person name="LaButti K."/>
            <person name="Morin E."/>
            <person name="Salamov A."/>
            <person name="Lipzen A."/>
            <person name="Mereny Z."/>
            <person name="Hegedus B."/>
            <person name="Baldrian P."/>
            <person name="Stursova M."/>
            <person name="Weitz H."/>
            <person name="Taylor A."/>
            <person name="Grigoriev I.V."/>
            <person name="Nagy L.G."/>
            <person name="Martin F."/>
            <person name="Kauserud H."/>
        </authorList>
    </citation>
    <scope>NUCLEOTIDE SEQUENCE</scope>
    <source>
        <strain evidence="2">CBHHK067</strain>
    </source>
</reference>
<name>A0AAD7C4M0_MYCRO</name>
<sequence>MAIRITAKERRAAASRCPTWPFQVRAFLITGPTPVPTSALGLTYNAPEEQDPYDDRDMMPMDRTPAPDSAQHARKRSNQWRRWQQESLRYCDTLRKIALVRFSSVEDIELEICECTPAAVQLMKYGAFPCAPFHPSLAVDLAYSNSP</sequence>
<gene>
    <name evidence="2" type="ORF">B0H17DRAFT_1217055</name>
</gene>
<evidence type="ECO:0000313" key="2">
    <source>
        <dbReference type="EMBL" id="KAJ7637499.1"/>
    </source>
</evidence>
<protein>
    <submittedName>
        <fullName evidence="2">Uncharacterized protein</fullName>
    </submittedName>
</protein>
<proteinExistence type="predicted"/>
<dbReference type="Proteomes" id="UP001221757">
    <property type="component" value="Unassembled WGS sequence"/>
</dbReference>
<comment type="caution">
    <text evidence="2">The sequence shown here is derived from an EMBL/GenBank/DDBJ whole genome shotgun (WGS) entry which is preliminary data.</text>
</comment>
<organism evidence="2 3">
    <name type="scientific">Mycena rosella</name>
    <name type="common">Pink bonnet</name>
    <name type="synonym">Agaricus rosellus</name>
    <dbReference type="NCBI Taxonomy" id="1033263"/>
    <lineage>
        <taxon>Eukaryota</taxon>
        <taxon>Fungi</taxon>
        <taxon>Dikarya</taxon>
        <taxon>Basidiomycota</taxon>
        <taxon>Agaricomycotina</taxon>
        <taxon>Agaricomycetes</taxon>
        <taxon>Agaricomycetidae</taxon>
        <taxon>Agaricales</taxon>
        <taxon>Marasmiineae</taxon>
        <taxon>Mycenaceae</taxon>
        <taxon>Mycena</taxon>
    </lineage>
</organism>